<evidence type="ECO:0000313" key="6">
    <source>
        <dbReference type="Proteomes" id="UP000282977"/>
    </source>
</evidence>
<dbReference type="PROSITE" id="PS01173">
    <property type="entry name" value="LIPASE_GDXG_HIS"/>
    <property type="match status" value="1"/>
</dbReference>
<protein>
    <submittedName>
        <fullName evidence="5">Alpha/beta hydrolase</fullName>
    </submittedName>
</protein>
<organism evidence="5 6">
    <name type="scientific">Sphingobium algorifonticola</name>
    <dbReference type="NCBI Taxonomy" id="2008318"/>
    <lineage>
        <taxon>Bacteria</taxon>
        <taxon>Pseudomonadati</taxon>
        <taxon>Pseudomonadota</taxon>
        <taxon>Alphaproteobacteria</taxon>
        <taxon>Sphingomonadales</taxon>
        <taxon>Sphingomonadaceae</taxon>
        <taxon>Sphingobium</taxon>
    </lineage>
</organism>
<dbReference type="PANTHER" id="PTHR48081">
    <property type="entry name" value="AB HYDROLASE SUPERFAMILY PROTEIN C4A8.06C"/>
    <property type="match status" value="1"/>
</dbReference>
<dbReference type="Pfam" id="PF07859">
    <property type="entry name" value="Abhydrolase_3"/>
    <property type="match status" value="1"/>
</dbReference>
<dbReference type="Proteomes" id="UP000282977">
    <property type="component" value="Unassembled WGS sequence"/>
</dbReference>
<sequence length="295" mass="31133">MSALEAIRDQLRSRRAGLGDLIQRRQSMDDFGASRPEPAGSSRASIDLGNGLTADRLTGPGSRTARKILYVHGGAYISGSATSHRPMGHALVAGTQSIVTMLNYRLAPEHPFPAAAQDVATGFEAMAAEGGAYIVVGDSAGAGAALAGFILARDSGIPLPRAIVCISPWVDLTLAHDSHVRRADSDPMLTLDGLKCAAELYLSGTAATHPLASPLLADLSGLPPLLIQVGTDEILFDDATALAGRARSFGGPVRISTWDGMFHVWHAFLGMLPEADRAILEICDFINDHFRDIQS</sequence>
<dbReference type="GO" id="GO:0004806">
    <property type="term" value="F:triacylglycerol lipase activity"/>
    <property type="evidence" value="ECO:0007669"/>
    <property type="project" value="TreeGrafter"/>
</dbReference>
<dbReference type="EMBL" id="RZUL01000001">
    <property type="protein sequence ID" value="RVT43221.1"/>
    <property type="molecule type" value="Genomic_DNA"/>
</dbReference>
<dbReference type="InterPro" id="IPR029058">
    <property type="entry name" value="AB_hydrolase_fold"/>
</dbReference>
<reference evidence="5 6" key="1">
    <citation type="submission" date="2019-01" db="EMBL/GenBank/DDBJ databases">
        <authorList>
            <person name="Chen W.-M."/>
        </authorList>
    </citation>
    <scope>NUCLEOTIDE SEQUENCE [LARGE SCALE GENOMIC DNA]</scope>
    <source>
        <strain evidence="5 6">TLA-22</strain>
    </source>
</reference>
<dbReference type="Gene3D" id="3.40.50.1820">
    <property type="entry name" value="alpha/beta hydrolase"/>
    <property type="match status" value="1"/>
</dbReference>
<dbReference type="OrthoDB" id="9806180at2"/>
<dbReference type="InterPro" id="IPR013094">
    <property type="entry name" value="AB_hydrolase_3"/>
</dbReference>
<dbReference type="InterPro" id="IPR002168">
    <property type="entry name" value="Lipase_GDXG_HIS_AS"/>
</dbReference>
<keyword evidence="6" id="KW-1185">Reference proteome</keyword>
<name>A0A437JBH1_9SPHN</name>
<evidence type="ECO:0000256" key="2">
    <source>
        <dbReference type="ARBA" id="ARBA00022801"/>
    </source>
</evidence>
<comment type="similarity">
    <text evidence="1">Belongs to the 'GDXG' lipolytic enzyme family.</text>
</comment>
<feature type="region of interest" description="Disordered" evidence="3">
    <location>
        <begin position="18"/>
        <end position="59"/>
    </location>
</feature>
<evidence type="ECO:0000256" key="3">
    <source>
        <dbReference type="SAM" id="MobiDB-lite"/>
    </source>
</evidence>
<evidence type="ECO:0000313" key="5">
    <source>
        <dbReference type="EMBL" id="RVT43221.1"/>
    </source>
</evidence>
<evidence type="ECO:0000256" key="1">
    <source>
        <dbReference type="ARBA" id="ARBA00010515"/>
    </source>
</evidence>
<accession>A0A437JBH1</accession>
<comment type="caution">
    <text evidence="5">The sequence shown here is derived from an EMBL/GenBank/DDBJ whole genome shotgun (WGS) entry which is preliminary data.</text>
</comment>
<dbReference type="SUPFAM" id="SSF53474">
    <property type="entry name" value="alpha/beta-Hydrolases"/>
    <property type="match status" value="1"/>
</dbReference>
<dbReference type="InterPro" id="IPR050300">
    <property type="entry name" value="GDXG_lipolytic_enzyme"/>
</dbReference>
<gene>
    <name evidence="5" type="ORF">ENE74_00845</name>
</gene>
<feature type="domain" description="Alpha/beta hydrolase fold-3" evidence="4">
    <location>
        <begin position="68"/>
        <end position="266"/>
    </location>
</feature>
<dbReference type="PANTHER" id="PTHR48081:SF30">
    <property type="entry name" value="ACETYL-HYDROLASE LIPR-RELATED"/>
    <property type="match status" value="1"/>
</dbReference>
<keyword evidence="2 5" id="KW-0378">Hydrolase</keyword>
<dbReference type="AlphaFoldDB" id="A0A437JBH1"/>
<proteinExistence type="inferred from homology"/>
<dbReference type="RefSeq" id="WP_127688757.1">
    <property type="nucleotide sequence ID" value="NZ_RZUL01000001.1"/>
</dbReference>
<evidence type="ECO:0000259" key="4">
    <source>
        <dbReference type="Pfam" id="PF07859"/>
    </source>
</evidence>